<evidence type="ECO:0000256" key="4">
    <source>
        <dbReference type="ARBA" id="ARBA00022692"/>
    </source>
</evidence>
<evidence type="ECO:0000256" key="1">
    <source>
        <dbReference type="ARBA" id="ARBA00004651"/>
    </source>
</evidence>
<evidence type="ECO:0000256" key="6">
    <source>
        <dbReference type="ARBA" id="ARBA00023136"/>
    </source>
</evidence>
<dbReference type="Gene3D" id="1.10.3860.10">
    <property type="entry name" value="Sodium:dicarboxylate symporter"/>
    <property type="match status" value="1"/>
</dbReference>
<feature type="transmembrane region" description="Helical" evidence="7">
    <location>
        <begin position="72"/>
        <end position="97"/>
    </location>
</feature>
<evidence type="ECO:0000256" key="2">
    <source>
        <dbReference type="ARBA" id="ARBA00022448"/>
    </source>
</evidence>
<dbReference type="GO" id="GO:0015293">
    <property type="term" value="F:symporter activity"/>
    <property type="evidence" value="ECO:0007669"/>
    <property type="project" value="UniProtKB-KW"/>
</dbReference>
<evidence type="ECO:0000313" key="9">
    <source>
        <dbReference type="Proteomes" id="UP000373449"/>
    </source>
</evidence>
<dbReference type="InterPro" id="IPR001991">
    <property type="entry name" value="Na-dicarboxylate_symporter"/>
</dbReference>
<reference evidence="8 9" key="1">
    <citation type="submission" date="2019-03" db="EMBL/GenBank/DDBJ databases">
        <authorList>
            <consortium name="Pathogen Informatics"/>
        </authorList>
    </citation>
    <scope>NUCLEOTIDE SEQUENCE [LARGE SCALE GENOMIC DNA]</scope>
    <source>
        <strain evidence="8 9">NCTC12282</strain>
    </source>
</reference>
<name>A0A484ZLU4_9GAMM</name>
<proteinExistence type="predicted"/>
<dbReference type="GO" id="GO:0005886">
    <property type="term" value="C:plasma membrane"/>
    <property type="evidence" value="ECO:0007669"/>
    <property type="project" value="UniProtKB-SubCell"/>
</dbReference>
<dbReference type="GO" id="GO:0006835">
    <property type="term" value="P:dicarboxylic acid transport"/>
    <property type="evidence" value="ECO:0007669"/>
    <property type="project" value="TreeGrafter"/>
</dbReference>
<keyword evidence="4 7" id="KW-0812">Transmembrane</keyword>
<dbReference type="PANTHER" id="PTHR42865:SF7">
    <property type="entry name" value="PROTON_GLUTAMATE-ASPARTATE SYMPORTER"/>
    <property type="match status" value="1"/>
</dbReference>
<feature type="transmembrane region" description="Helical" evidence="7">
    <location>
        <begin position="35"/>
        <end position="60"/>
    </location>
</feature>
<accession>A0A484ZLU4</accession>
<dbReference type="PANTHER" id="PTHR42865">
    <property type="entry name" value="PROTON/GLUTAMATE-ASPARTATE SYMPORTER"/>
    <property type="match status" value="1"/>
</dbReference>
<dbReference type="AlphaFoldDB" id="A0A484ZLU4"/>
<dbReference type="SUPFAM" id="SSF118215">
    <property type="entry name" value="Proton glutamate symport protein"/>
    <property type="match status" value="1"/>
</dbReference>
<evidence type="ECO:0000256" key="5">
    <source>
        <dbReference type="ARBA" id="ARBA00022989"/>
    </source>
</evidence>
<feature type="transmembrane region" description="Helical" evidence="7">
    <location>
        <begin position="180"/>
        <end position="212"/>
    </location>
</feature>
<feature type="transmembrane region" description="Helical" evidence="7">
    <location>
        <begin position="109"/>
        <end position="128"/>
    </location>
</feature>
<feature type="transmembrane region" description="Helical" evidence="7">
    <location>
        <begin position="149"/>
        <end position="174"/>
    </location>
</feature>
<dbReference type="Pfam" id="PF00375">
    <property type="entry name" value="SDF"/>
    <property type="match status" value="1"/>
</dbReference>
<protein>
    <submittedName>
        <fullName evidence="8">Aerobic C4-dicarboxylate transport protein</fullName>
    </submittedName>
</protein>
<comment type="subcellular location">
    <subcellularLocation>
        <location evidence="1">Cell membrane</location>
        <topology evidence="1">Multi-pass membrane protein</topology>
    </subcellularLocation>
</comment>
<gene>
    <name evidence="8" type="primary">dctA_3</name>
    <name evidence="8" type="ORF">NCTC12282_04022</name>
</gene>
<keyword evidence="5 7" id="KW-1133">Transmembrane helix</keyword>
<evidence type="ECO:0000256" key="7">
    <source>
        <dbReference type="SAM" id="Phobius"/>
    </source>
</evidence>
<dbReference type="InterPro" id="IPR036458">
    <property type="entry name" value="Na:dicarbo_symporter_sf"/>
</dbReference>
<evidence type="ECO:0000256" key="3">
    <source>
        <dbReference type="ARBA" id="ARBA00022475"/>
    </source>
</evidence>
<keyword evidence="3" id="KW-1003">Cell membrane</keyword>
<sequence length="276" mass="29629">MIQCIVFSLLFGMALSLYSHNTNDKRILDSIKTFNIIILGVVKLVMKMAPLGIFALLAWVTGTIGLQVMVPLMKFLICMAVGTVIILFLFITLTAMYAKVSPLKLAGKVWRMGVVAFTTTSSAISLPVKMEDSEQKIGVSKRISQLVNPLGMALNSNGLSLFLAISCITLAQFYHLEMSLVFLIQIIVLSTLATLGTVVVPGGGLVALAIVLPSMGLPLESIALLAGIDWFSGMFRTVLNVVDDALIALIIAVGEDEFDRDIFDGKSADIALNSGN</sequence>
<keyword evidence="6 7" id="KW-0472">Membrane</keyword>
<dbReference type="Proteomes" id="UP000373449">
    <property type="component" value="Unassembled WGS sequence"/>
</dbReference>
<evidence type="ECO:0000313" key="8">
    <source>
        <dbReference type="EMBL" id="VFS49587.1"/>
    </source>
</evidence>
<keyword evidence="2" id="KW-0813">Transport</keyword>
<organism evidence="8 9">
    <name type="scientific">Budvicia aquatica</name>
    <dbReference type="NCBI Taxonomy" id="82979"/>
    <lineage>
        <taxon>Bacteria</taxon>
        <taxon>Pseudomonadati</taxon>
        <taxon>Pseudomonadota</taxon>
        <taxon>Gammaproteobacteria</taxon>
        <taxon>Enterobacterales</taxon>
        <taxon>Budviciaceae</taxon>
        <taxon>Budvicia</taxon>
    </lineage>
</organism>
<dbReference type="EMBL" id="CAADJA010000002">
    <property type="protein sequence ID" value="VFS49587.1"/>
    <property type="molecule type" value="Genomic_DNA"/>
</dbReference>